<reference evidence="1 2" key="1">
    <citation type="journal article" date="2018" name="Nat. Genet.">
        <title>The Rosa genome provides new insights in the design of modern roses.</title>
        <authorList>
            <person name="Bendahmane M."/>
        </authorList>
    </citation>
    <scope>NUCLEOTIDE SEQUENCE [LARGE SCALE GENOMIC DNA]</scope>
    <source>
        <strain evidence="2">cv. Old Blush</strain>
    </source>
</reference>
<proteinExistence type="predicted"/>
<dbReference type="EMBL" id="PDCK01000044">
    <property type="protein sequence ID" value="PRQ22588.1"/>
    <property type="molecule type" value="Genomic_DNA"/>
</dbReference>
<dbReference type="Proteomes" id="UP000238479">
    <property type="component" value="Chromosome 6"/>
</dbReference>
<evidence type="ECO:0000313" key="2">
    <source>
        <dbReference type="Proteomes" id="UP000238479"/>
    </source>
</evidence>
<name>A0A2P6PKX9_ROSCH</name>
<sequence length="105" mass="12058">MTGKMTNQQRFDWYDRQLGELAVVPDRLIDITNVLDRVDLDELAARMIEVESLKDRVMALEKCKARGSRRERNEEETLVPNEQMGAMSDALDTLQVTVDNMAEDV</sequence>
<comment type="caution">
    <text evidence="1">The sequence shown here is derived from an EMBL/GenBank/DDBJ whole genome shotgun (WGS) entry which is preliminary data.</text>
</comment>
<keyword evidence="2" id="KW-1185">Reference proteome</keyword>
<dbReference type="Gramene" id="PRQ22588">
    <property type="protein sequence ID" value="PRQ22588"/>
    <property type="gene ID" value="RchiOBHm_Chr6g0251961"/>
</dbReference>
<dbReference type="AlphaFoldDB" id="A0A2P6PKX9"/>
<organism evidence="1 2">
    <name type="scientific">Rosa chinensis</name>
    <name type="common">China rose</name>
    <dbReference type="NCBI Taxonomy" id="74649"/>
    <lineage>
        <taxon>Eukaryota</taxon>
        <taxon>Viridiplantae</taxon>
        <taxon>Streptophyta</taxon>
        <taxon>Embryophyta</taxon>
        <taxon>Tracheophyta</taxon>
        <taxon>Spermatophyta</taxon>
        <taxon>Magnoliopsida</taxon>
        <taxon>eudicotyledons</taxon>
        <taxon>Gunneridae</taxon>
        <taxon>Pentapetalae</taxon>
        <taxon>rosids</taxon>
        <taxon>fabids</taxon>
        <taxon>Rosales</taxon>
        <taxon>Rosaceae</taxon>
        <taxon>Rosoideae</taxon>
        <taxon>Rosoideae incertae sedis</taxon>
        <taxon>Rosa</taxon>
    </lineage>
</organism>
<gene>
    <name evidence="1" type="ORF">RchiOBHm_Chr6g0251961</name>
</gene>
<evidence type="ECO:0000313" key="1">
    <source>
        <dbReference type="EMBL" id="PRQ22588.1"/>
    </source>
</evidence>
<protein>
    <submittedName>
        <fullName evidence="1">Uncharacterized protein</fullName>
    </submittedName>
</protein>
<accession>A0A2P6PKX9</accession>